<feature type="compositionally biased region" description="Polar residues" evidence="1">
    <location>
        <begin position="24"/>
        <end position="33"/>
    </location>
</feature>
<dbReference type="EMBL" id="CM000647">
    <property type="protein sequence ID" value="EED89437.1"/>
    <property type="molecule type" value="Genomic_DNA"/>
</dbReference>
<evidence type="ECO:0000313" key="4">
    <source>
        <dbReference type="Proteomes" id="UP000001449"/>
    </source>
</evidence>
<sequence length="321" mass="34829">MRRRTQEGGGASADASDQRPRCSTLINPANPSLSGPHAFPYFPKGGPQPDAMPQKDAHHIMGYVSQWGGMDVGGGMLFSAATIDGLVHALGGLRLRAECSLVSTHPQSQIYVNQQTMKSTSTNNDSYNRSSKRKNTTTNSEAKCPVGFAVSTTPGGEELRSEYDCIIHTVPPFYNYPPTMTSELKQRLDVDADVVDDNEWARDLLGSCYRQSFRLAFANCTLQEKQQQSIIQNVLSAIGLGKPSFQPENRRIAVPLLGAGCRGFPTDVALDVAAKESVFWLSTIDDHEHNEEDEVLAFGLLETADAEALATSISDSLGSTE</sequence>
<feature type="compositionally biased region" description="Polar residues" evidence="1">
    <location>
        <begin position="112"/>
        <end position="129"/>
    </location>
</feature>
<organism evidence="3 4">
    <name type="scientific">Thalassiosira pseudonana</name>
    <name type="common">Marine diatom</name>
    <name type="synonym">Cyclotella nana</name>
    <dbReference type="NCBI Taxonomy" id="35128"/>
    <lineage>
        <taxon>Eukaryota</taxon>
        <taxon>Sar</taxon>
        <taxon>Stramenopiles</taxon>
        <taxon>Ochrophyta</taxon>
        <taxon>Bacillariophyta</taxon>
        <taxon>Coscinodiscophyceae</taxon>
        <taxon>Thalassiosirophycidae</taxon>
        <taxon>Thalassiosirales</taxon>
        <taxon>Thalassiosiraceae</taxon>
        <taxon>Thalassiosira</taxon>
    </lineage>
</organism>
<dbReference type="Proteomes" id="UP000001449">
    <property type="component" value="Chromosome 12"/>
</dbReference>
<reference evidence="3 4" key="1">
    <citation type="journal article" date="2004" name="Science">
        <title>The genome of the diatom Thalassiosira pseudonana: ecology, evolution, and metabolism.</title>
        <authorList>
            <person name="Armbrust E.V."/>
            <person name="Berges J.A."/>
            <person name="Bowler C."/>
            <person name="Green B.R."/>
            <person name="Martinez D."/>
            <person name="Putnam N.H."/>
            <person name="Zhou S."/>
            <person name="Allen A.E."/>
            <person name="Apt K.E."/>
            <person name="Bechner M."/>
            <person name="Brzezinski M.A."/>
            <person name="Chaal B.K."/>
            <person name="Chiovitti A."/>
            <person name="Davis A.K."/>
            <person name="Demarest M.S."/>
            <person name="Detter J.C."/>
            <person name="Glavina T."/>
            <person name="Goodstein D."/>
            <person name="Hadi M.Z."/>
            <person name="Hellsten U."/>
            <person name="Hildebrand M."/>
            <person name="Jenkins B.D."/>
            <person name="Jurka J."/>
            <person name="Kapitonov V.V."/>
            <person name="Kroger N."/>
            <person name="Lau W.W."/>
            <person name="Lane T.W."/>
            <person name="Larimer F.W."/>
            <person name="Lippmeier J.C."/>
            <person name="Lucas S."/>
            <person name="Medina M."/>
            <person name="Montsant A."/>
            <person name="Obornik M."/>
            <person name="Parker M.S."/>
            <person name="Palenik B."/>
            <person name="Pazour G.J."/>
            <person name="Richardson P.M."/>
            <person name="Rynearson T.A."/>
            <person name="Saito M.A."/>
            <person name="Schwartz D.C."/>
            <person name="Thamatrakoln K."/>
            <person name="Valentin K."/>
            <person name="Vardi A."/>
            <person name="Wilkerson F.P."/>
            <person name="Rokhsar D.S."/>
        </authorList>
    </citation>
    <scope>NUCLEOTIDE SEQUENCE [LARGE SCALE GENOMIC DNA]</scope>
    <source>
        <strain evidence="3 4">CCMP1335</strain>
    </source>
</reference>
<dbReference type="AlphaFoldDB" id="B8CA35"/>
<dbReference type="OMA" id="AHHIMGY"/>
<feature type="region of interest" description="Disordered" evidence="1">
    <location>
        <begin position="1"/>
        <end position="53"/>
    </location>
</feature>
<dbReference type="InterPro" id="IPR043472">
    <property type="entry name" value="Macro_dom-like"/>
</dbReference>
<dbReference type="eggNOG" id="ENOG502S65N">
    <property type="taxonomic scope" value="Eukaryota"/>
</dbReference>
<evidence type="ECO:0000256" key="1">
    <source>
        <dbReference type="SAM" id="MobiDB-lite"/>
    </source>
</evidence>
<dbReference type="Gene3D" id="3.40.220.10">
    <property type="entry name" value="Leucine Aminopeptidase, subunit E, domain 1"/>
    <property type="match status" value="1"/>
</dbReference>
<dbReference type="PaxDb" id="35128-Thaps9000"/>
<dbReference type="RefSeq" id="XP_002292976.1">
    <property type="nucleotide sequence ID" value="XM_002292940.1"/>
</dbReference>
<dbReference type="SUPFAM" id="SSF52949">
    <property type="entry name" value="Macro domain-like"/>
    <property type="match status" value="1"/>
</dbReference>
<reference evidence="3 4" key="2">
    <citation type="journal article" date="2008" name="Nature">
        <title>The Phaeodactylum genome reveals the evolutionary history of diatom genomes.</title>
        <authorList>
            <person name="Bowler C."/>
            <person name="Allen A.E."/>
            <person name="Badger J.H."/>
            <person name="Grimwood J."/>
            <person name="Jabbari K."/>
            <person name="Kuo A."/>
            <person name="Maheswari U."/>
            <person name="Martens C."/>
            <person name="Maumus F."/>
            <person name="Otillar R.P."/>
            <person name="Rayko E."/>
            <person name="Salamov A."/>
            <person name="Vandepoele K."/>
            <person name="Beszteri B."/>
            <person name="Gruber A."/>
            <person name="Heijde M."/>
            <person name="Katinka M."/>
            <person name="Mock T."/>
            <person name="Valentin K."/>
            <person name="Verret F."/>
            <person name="Berges J.A."/>
            <person name="Brownlee C."/>
            <person name="Cadoret J.P."/>
            <person name="Chiovitti A."/>
            <person name="Choi C.J."/>
            <person name="Coesel S."/>
            <person name="De Martino A."/>
            <person name="Detter J.C."/>
            <person name="Durkin C."/>
            <person name="Falciatore A."/>
            <person name="Fournet J."/>
            <person name="Haruta M."/>
            <person name="Huysman M.J."/>
            <person name="Jenkins B.D."/>
            <person name="Jiroutova K."/>
            <person name="Jorgensen R.E."/>
            <person name="Joubert Y."/>
            <person name="Kaplan A."/>
            <person name="Kroger N."/>
            <person name="Kroth P.G."/>
            <person name="La Roche J."/>
            <person name="Lindquist E."/>
            <person name="Lommer M."/>
            <person name="Martin-Jezequel V."/>
            <person name="Lopez P.J."/>
            <person name="Lucas S."/>
            <person name="Mangogna M."/>
            <person name="McGinnis K."/>
            <person name="Medlin L.K."/>
            <person name="Montsant A."/>
            <person name="Oudot-Le Secq M.P."/>
            <person name="Napoli C."/>
            <person name="Obornik M."/>
            <person name="Parker M.S."/>
            <person name="Petit J.L."/>
            <person name="Porcel B.M."/>
            <person name="Poulsen N."/>
            <person name="Robison M."/>
            <person name="Rychlewski L."/>
            <person name="Rynearson T.A."/>
            <person name="Schmutz J."/>
            <person name="Shapiro H."/>
            <person name="Siaut M."/>
            <person name="Stanley M."/>
            <person name="Sussman M.R."/>
            <person name="Taylor A.R."/>
            <person name="Vardi A."/>
            <person name="von Dassow P."/>
            <person name="Vyverman W."/>
            <person name="Willis A."/>
            <person name="Wyrwicz L.S."/>
            <person name="Rokhsar D.S."/>
            <person name="Weissenbach J."/>
            <person name="Armbrust E.V."/>
            <person name="Green B.R."/>
            <person name="Van de Peer Y."/>
            <person name="Grigoriev I.V."/>
        </authorList>
    </citation>
    <scope>NUCLEOTIDE SEQUENCE [LARGE SCALE GENOMIC DNA]</scope>
    <source>
        <strain evidence="3 4">CCMP1335</strain>
    </source>
</reference>
<keyword evidence="4" id="KW-1185">Reference proteome</keyword>
<gene>
    <name evidence="3" type="ORF">THAPSDRAFT_9000</name>
</gene>
<dbReference type="GeneID" id="7445783"/>
<dbReference type="PANTHER" id="PTHR11106:SF27">
    <property type="entry name" value="MACRO DOMAIN-CONTAINING PROTEIN"/>
    <property type="match status" value="1"/>
</dbReference>
<protein>
    <recommendedName>
        <fullName evidence="2">Macro domain-containing protein</fullName>
    </recommendedName>
</protein>
<dbReference type="KEGG" id="tps:THAPSDRAFT_9000"/>
<feature type="domain" description="Macro" evidence="2">
    <location>
        <begin position="1"/>
        <end position="317"/>
    </location>
</feature>
<evidence type="ECO:0000313" key="3">
    <source>
        <dbReference type="EMBL" id="EED89437.1"/>
    </source>
</evidence>
<dbReference type="PANTHER" id="PTHR11106">
    <property type="entry name" value="GANGLIOSIDE INDUCED DIFFERENTIATION ASSOCIATED PROTEIN 2-RELATED"/>
    <property type="match status" value="1"/>
</dbReference>
<proteinExistence type="predicted"/>
<accession>B8CA35</accession>
<dbReference type="InterPro" id="IPR002589">
    <property type="entry name" value="Macro_dom"/>
</dbReference>
<name>B8CA35_THAPS</name>
<dbReference type="PROSITE" id="PS51154">
    <property type="entry name" value="MACRO"/>
    <property type="match status" value="1"/>
</dbReference>
<feature type="region of interest" description="Disordered" evidence="1">
    <location>
        <begin position="112"/>
        <end position="141"/>
    </location>
</feature>
<dbReference type="HOGENOM" id="CLU_867375_0_0_1"/>
<evidence type="ECO:0000259" key="2">
    <source>
        <dbReference type="PROSITE" id="PS51154"/>
    </source>
</evidence>
<dbReference type="InParanoid" id="B8CA35"/>